<organism evidence="1 2">
    <name type="scientific">Prorocentrum cordatum</name>
    <dbReference type="NCBI Taxonomy" id="2364126"/>
    <lineage>
        <taxon>Eukaryota</taxon>
        <taxon>Sar</taxon>
        <taxon>Alveolata</taxon>
        <taxon>Dinophyceae</taxon>
        <taxon>Prorocentrales</taxon>
        <taxon>Prorocentraceae</taxon>
        <taxon>Prorocentrum</taxon>
    </lineage>
</organism>
<evidence type="ECO:0000313" key="2">
    <source>
        <dbReference type="Proteomes" id="UP001189429"/>
    </source>
</evidence>
<comment type="caution">
    <text evidence="1">The sequence shown here is derived from an EMBL/GenBank/DDBJ whole genome shotgun (WGS) entry which is preliminary data.</text>
</comment>
<dbReference type="EMBL" id="CAUYUJ010015862">
    <property type="protein sequence ID" value="CAK0859051.1"/>
    <property type="molecule type" value="Genomic_DNA"/>
</dbReference>
<evidence type="ECO:0008006" key="3">
    <source>
        <dbReference type="Google" id="ProtNLM"/>
    </source>
</evidence>
<accession>A0ABN9UHD1</accession>
<evidence type="ECO:0000313" key="1">
    <source>
        <dbReference type="EMBL" id="CAK0859051.1"/>
    </source>
</evidence>
<sequence>MAPPPAAQPEADFAVLEFAYRDLGGDSVLHRRSQEELTWRVRVGRATSASSRVMNIRVCIDSSSRGSAEPLVSVAVDNEQVFPGVPFVEKAHLELDFHWELAFDGEVEGLHRPGFHEMRPAHGDLLRWHSCAVLGRSEEDGSLTVLATMPDGERVVYPRVEPGHVRRAGSRGPVAAPARTLSLCVPQSRPQAAALRLDGRPVTHCFCRPTPPPARPSGGAAQAEGAGPAVSFSVSRDRRTVRCDRGDAALRSFLGHELAAVPSGSFAHEAGSEALGGFGGLPEFKAWGARASKRWEFQLGPFAVHVVELHRKHAKTHVLVVDDDVLVEAKPEDMHSPQDGFWTCRSSCLRAISP</sequence>
<proteinExistence type="predicted"/>
<keyword evidence="2" id="KW-1185">Reference proteome</keyword>
<name>A0ABN9UHD1_9DINO</name>
<protein>
    <recommendedName>
        <fullName evidence="3">Beta-galactosidase</fullName>
    </recommendedName>
</protein>
<reference evidence="1" key="1">
    <citation type="submission" date="2023-10" db="EMBL/GenBank/DDBJ databases">
        <authorList>
            <person name="Chen Y."/>
            <person name="Shah S."/>
            <person name="Dougan E. K."/>
            <person name="Thang M."/>
            <person name="Chan C."/>
        </authorList>
    </citation>
    <scope>NUCLEOTIDE SEQUENCE [LARGE SCALE GENOMIC DNA]</scope>
</reference>
<gene>
    <name evidence="1" type="ORF">PCOR1329_LOCUS48540</name>
</gene>
<dbReference type="Proteomes" id="UP001189429">
    <property type="component" value="Unassembled WGS sequence"/>
</dbReference>